<name>A0A9R1VNW6_LACSA</name>
<dbReference type="PANTHER" id="PTHR47481">
    <property type="match status" value="1"/>
</dbReference>
<evidence type="ECO:0000313" key="3">
    <source>
        <dbReference type="Proteomes" id="UP000235145"/>
    </source>
</evidence>
<evidence type="ECO:0000256" key="1">
    <source>
        <dbReference type="SAM" id="MobiDB-lite"/>
    </source>
</evidence>
<gene>
    <name evidence="2" type="ORF">LSAT_V11C400157030</name>
</gene>
<dbReference type="PANTHER" id="PTHR47481:SF10">
    <property type="entry name" value="COPIA-LIKE POLYPROTEIN_RETROTRANSPOSON"/>
    <property type="match status" value="1"/>
</dbReference>
<organism evidence="2 3">
    <name type="scientific">Lactuca sativa</name>
    <name type="common">Garden lettuce</name>
    <dbReference type="NCBI Taxonomy" id="4236"/>
    <lineage>
        <taxon>Eukaryota</taxon>
        <taxon>Viridiplantae</taxon>
        <taxon>Streptophyta</taxon>
        <taxon>Embryophyta</taxon>
        <taxon>Tracheophyta</taxon>
        <taxon>Spermatophyta</taxon>
        <taxon>Magnoliopsida</taxon>
        <taxon>eudicotyledons</taxon>
        <taxon>Gunneridae</taxon>
        <taxon>Pentapetalae</taxon>
        <taxon>asterids</taxon>
        <taxon>campanulids</taxon>
        <taxon>Asterales</taxon>
        <taxon>Asteraceae</taxon>
        <taxon>Cichorioideae</taxon>
        <taxon>Cichorieae</taxon>
        <taxon>Lactucinae</taxon>
        <taxon>Lactuca</taxon>
    </lineage>
</organism>
<keyword evidence="3" id="KW-1185">Reference proteome</keyword>
<sequence>MQLETELRCIIMGDLTVHEYCNKVKKFTDLLEGLGKKVKERHVVIHALNDLSGKYESLENIIRLSKPLPTFVEMCSILVAEETRLANPRVTALSNDAHPSSSSLIHVESTPSNGGGGGGSSNRRTNRRGGNNNHRPRQPHTPVGQQPTTGSYGWVYIPPPMPCYSPQ</sequence>
<dbReference type="AlphaFoldDB" id="A0A9R1VNW6"/>
<proteinExistence type="predicted"/>
<evidence type="ECO:0000313" key="2">
    <source>
        <dbReference type="EMBL" id="KAJ0210892.1"/>
    </source>
</evidence>
<dbReference type="Proteomes" id="UP000235145">
    <property type="component" value="Unassembled WGS sequence"/>
</dbReference>
<accession>A0A9R1VNW6</accession>
<comment type="caution">
    <text evidence="2">The sequence shown here is derived from an EMBL/GenBank/DDBJ whole genome shotgun (WGS) entry which is preliminary data.</text>
</comment>
<reference evidence="2 3" key="1">
    <citation type="journal article" date="2017" name="Nat. Commun.">
        <title>Genome assembly with in vitro proximity ligation data and whole-genome triplication in lettuce.</title>
        <authorList>
            <person name="Reyes-Chin-Wo S."/>
            <person name="Wang Z."/>
            <person name="Yang X."/>
            <person name="Kozik A."/>
            <person name="Arikit S."/>
            <person name="Song C."/>
            <person name="Xia L."/>
            <person name="Froenicke L."/>
            <person name="Lavelle D.O."/>
            <person name="Truco M.J."/>
            <person name="Xia R."/>
            <person name="Zhu S."/>
            <person name="Xu C."/>
            <person name="Xu H."/>
            <person name="Xu X."/>
            <person name="Cox K."/>
            <person name="Korf I."/>
            <person name="Meyers B.C."/>
            <person name="Michelmore R.W."/>
        </authorList>
    </citation>
    <scope>NUCLEOTIDE SEQUENCE [LARGE SCALE GENOMIC DNA]</scope>
    <source>
        <strain evidence="3">cv. Salinas</strain>
        <tissue evidence="2">Seedlings</tissue>
    </source>
</reference>
<feature type="region of interest" description="Disordered" evidence="1">
    <location>
        <begin position="93"/>
        <end position="153"/>
    </location>
</feature>
<dbReference type="Pfam" id="PF14223">
    <property type="entry name" value="Retrotran_gag_2"/>
    <property type="match status" value="1"/>
</dbReference>
<protein>
    <submittedName>
        <fullName evidence="2">Uncharacterized protein</fullName>
    </submittedName>
</protein>
<dbReference type="EMBL" id="NBSK02000004">
    <property type="protein sequence ID" value="KAJ0210892.1"/>
    <property type="molecule type" value="Genomic_DNA"/>
</dbReference>
<feature type="compositionally biased region" description="Polar residues" evidence="1">
    <location>
        <begin position="93"/>
        <end position="104"/>
    </location>
</feature>